<evidence type="ECO:0000256" key="5">
    <source>
        <dbReference type="ARBA" id="ARBA00023235"/>
    </source>
</evidence>
<organism evidence="11 12">
    <name type="scientific">Clostridium chauvoei</name>
    <dbReference type="NCBI Taxonomy" id="46867"/>
    <lineage>
        <taxon>Bacteria</taxon>
        <taxon>Bacillati</taxon>
        <taxon>Bacillota</taxon>
        <taxon>Clostridia</taxon>
        <taxon>Eubacteriales</taxon>
        <taxon>Clostridiaceae</taxon>
        <taxon>Clostridium</taxon>
    </lineage>
</organism>
<name>A0ABD4REY0_9CLOT</name>
<dbReference type="SUPFAM" id="SSF52540">
    <property type="entry name" value="P-loop containing nucleoside triphosphate hydrolases"/>
    <property type="match status" value="1"/>
</dbReference>
<dbReference type="Gene3D" id="3.40.50.300">
    <property type="entry name" value="P-loop containing nucleotide triphosphate hydrolases"/>
    <property type="match status" value="3"/>
</dbReference>
<evidence type="ECO:0000256" key="6">
    <source>
        <dbReference type="ARBA" id="ARBA00034617"/>
    </source>
</evidence>
<dbReference type="Pfam" id="PF00580">
    <property type="entry name" value="UvrD-helicase"/>
    <property type="match status" value="1"/>
</dbReference>
<dbReference type="GO" id="GO:0043138">
    <property type="term" value="F:3'-5' DNA helicase activity"/>
    <property type="evidence" value="ECO:0007669"/>
    <property type="project" value="UniProtKB-EC"/>
</dbReference>
<accession>A0ABD4REY0</accession>
<evidence type="ECO:0000256" key="7">
    <source>
        <dbReference type="ARBA" id="ARBA00034808"/>
    </source>
</evidence>
<keyword evidence="3 9" id="KW-0347">Helicase</keyword>
<dbReference type="InterPro" id="IPR027417">
    <property type="entry name" value="P-loop_NTPase"/>
</dbReference>
<comment type="catalytic activity">
    <reaction evidence="6">
        <text>Couples ATP hydrolysis with the unwinding of duplex DNA by translocating in the 3'-5' direction.</text>
        <dbReference type="EC" id="5.6.2.4"/>
    </reaction>
</comment>
<dbReference type="Pfam" id="PF13361">
    <property type="entry name" value="UvrD_C"/>
    <property type="match status" value="1"/>
</dbReference>
<dbReference type="PANTHER" id="PTHR11070:SF2">
    <property type="entry name" value="ATP-DEPENDENT DNA HELICASE SRS2"/>
    <property type="match status" value="1"/>
</dbReference>
<keyword evidence="1 9" id="KW-0547">Nucleotide-binding</keyword>
<protein>
    <recommendedName>
        <fullName evidence="7">DNA 3'-5' helicase</fullName>
        <ecNumber evidence="7">5.6.2.4</ecNumber>
    </recommendedName>
</protein>
<dbReference type="Proteomes" id="UP000775179">
    <property type="component" value="Unassembled WGS sequence"/>
</dbReference>
<feature type="binding site" evidence="9">
    <location>
        <begin position="36"/>
        <end position="43"/>
    </location>
    <ligand>
        <name>ATP</name>
        <dbReference type="ChEBI" id="CHEBI:30616"/>
    </ligand>
</feature>
<dbReference type="EC" id="5.6.2.4" evidence="7"/>
<evidence type="ECO:0000256" key="4">
    <source>
        <dbReference type="ARBA" id="ARBA00022840"/>
    </source>
</evidence>
<evidence type="ECO:0000256" key="8">
    <source>
        <dbReference type="ARBA" id="ARBA00048988"/>
    </source>
</evidence>
<keyword evidence="2 9" id="KW-0378">Hydrolase</keyword>
<evidence type="ECO:0000256" key="9">
    <source>
        <dbReference type="PROSITE-ProRule" id="PRU00560"/>
    </source>
</evidence>
<reference evidence="11 12" key="1">
    <citation type="submission" date="2021-08" db="EMBL/GenBank/DDBJ databases">
        <title>Genome sequence analysis of Clostridium chauvoei strains of European origin and evaluation of typing options for outbreak investigations.</title>
        <authorList>
            <person name="Abdel-Glil M."/>
            <person name="Thomas P."/>
            <person name="Seyboldt C."/>
        </authorList>
    </citation>
    <scope>NUCLEOTIDE SEQUENCE [LARGE SCALE GENOMIC DNA]</scope>
    <source>
        <strain evidence="11 12">S0260-09</strain>
    </source>
</reference>
<sequence length="613" mass="72652">MGILIDKEKWIPVDGMILEENALEVVKSNNNMLVIAGPGAGKSELLAQRACYLLQTDECKEPRRILAVSFKKDAAVNIKERVVKRCGRELASRFDSMTFDAFAKSLVDQFLNAIPIEYRPLRNYEIIEDKDLIELLRENEIFNYQYKNQYIKEIDKLTSEKLPFCEGNNIKTLWKYIANEDGEQKCYLTFRMINRLAEYLISSNPMIKKILNMTYSHIFLDEYQDTTSLQYDLLQSCFYDEAILITAVGDDKQRIMVWAGALRDAFEKFIRDFNANDAMLIMNHRSAPRLLKIQKTIYSEFFYKDSEVTFDIENNPKWNEYDGESYLHLFNNDEEEAKIIALEIYNLIQKGYAHRDICILVKQTPDVYCKKIIDFLKEYEILARNEVIYQDILKEELVFMLNKFIKILINEKSPNEWADLLELMFELNEDKLKDLYDINKFEHEIKCKIIELKEVLLGVLDKQSFNNFIYKLLEFIDIDKYKGKYNQYKNDNTFKYYIDKYCELLWNEYEMSENWNIALNNFKGENSIPIMIIHKSKGLEYEVVFFIGLEDGAFWNFNNQKNEDFCAFFVALSRAKKRVDFTFSSSRSSTKYPKQSLHNIKGFYKIFKRFLCC</sequence>
<proteinExistence type="predicted"/>
<evidence type="ECO:0000313" key="12">
    <source>
        <dbReference type="Proteomes" id="UP000775179"/>
    </source>
</evidence>
<evidence type="ECO:0000256" key="2">
    <source>
        <dbReference type="ARBA" id="ARBA00022801"/>
    </source>
</evidence>
<dbReference type="InterPro" id="IPR014017">
    <property type="entry name" value="DNA_helicase_UvrD-like_C"/>
</dbReference>
<evidence type="ECO:0000313" key="11">
    <source>
        <dbReference type="EMBL" id="MBX7290004.1"/>
    </source>
</evidence>
<evidence type="ECO:0000259" key="10">
    <source>
        <dbReference type="PROSITE" id="PS51198"/>
    </source>
</evidence>
<keyword evidence="4 9" id="KW-0067">ATP-binding</keyword>
<comment type="caution">
    <text evidence="11">The sequence shown here is derived from an EMBL/GenBank/DDBJ whole genome shotgun (WGS) entry which is preliminary data.</text>
</comment>
<dbReference type="AlphaFoldDB" id="A0ABD4REY0"/>
<evidence type="ECO:0000256" key="1">
    <source>
        <dbReference type="ARBA" id="ARBA00022741"/>
    </source>
</evidence>
<dbReference type="GeneID" id="66300874"/>
<evidence type="ECO:0000256" key="3">
    <source>
        <dbReference type="ARBA" id="ARBA00022806"/>
    </source>
</evidence>
<feature type="domain" description="UvrD-like helicase ATP-binding" evidence="10">
    <location>
        <begin position="15"/>
        <end position="287"/>
    </location>
</feature>
<dbReference type="RefSeq" id="WP_021874868.1">
    <property type="nucleotide sequence ID" value="NZ_CP018624.1"/>
</dbReference>
<dbReference type="CDD" id="cd17932">
    <property type="entry name" value="DEXQc_UvrD"/>
    <property type="match status" value="1"/>
</dbReference>
<dbReference type="PANTHER" id="PTHR11070">
    <property type="entry name" value="UVRD / RECB / PCRA DNA HELICASE FAMILY MEMBER"/>
    <property type="match status" value="1"/>
</dbReference>
<dbReference type="GO" id="GO:0016787">
    <property type="term" value="F:hydrolase activity"/>
    <property type="evidence" value="ECO:0007669"/>
    <property type="project" value="UniProtKB-UniRule"/>
</dbReference>
<dbReference type="EMBL" id="JAIFTX010000004">
    <property type="protein sequence ID" value="MBX7290004.1"/>
    <property type="molecule type" value="Genomic_DNA"/>
</dbReference>
<dbReference type="PROSITE" id="PS51198">
    <property type="entry name" value="UVRD_HELICASE_ATP_BIND"/>
    <property type="match status" value="1"/>
</dbReference>
<dbReference type="InterPro" id="IPR000212">
    <property type="entry name" value="DNA_helicase_UvrD/REP"/>
</dbReference>
<gene>
    <name evidence="11" type="ORF">K4H94_02930</name>
</gene>
<comment type="catalytic activity">
    <reaction evidence="8">
        <text>ATP + H2O = ADP + phosphate + H(+)</text>
        <dbReference type="Rhea" id="RHEA:13065"/>
        <dbReference type="ChEBI" id="CHEBI:15377"/>
        <dbReference type="ChEBI" id="CHEBI:15378"/>
        <dbReference type="ChEBI" id="CHEBI:30616"/>
        <dbReference type="ChEBI" id="CHEBI:43474"/>
        <dbReference type="ChEBI" id="CHEBI:456216"/>
        <dbReference type="EC" id="5.6.2.4"/>
    </reaction>
</comment>
<dbReference type="GO" id="GO:0005524">
    <property type="term" value="F:ATP binding"/>
    <property type="evidence" value="ECO:0007669"/>
    <property type="project" value="UniProtKB-UniRule"/>
</dbReference>
<dbReference type="InterPro" id="IPR014016">
    <property type="entry name" value="UvrD-like_ATP-bd"/>
</dbReference>
<keyword evidence="5" id="KW-0413">Isomerase</keyword>